<organism evidence="2">
    <name type="scientific">Arundo donax</name>
    <name type="common">Giant reed</name>
    <name type="synonym">Donax arundinaceus</name>
    <dbReference type="NCBI Taxonomy" id="35708"/>
    <lineage>
        <taxon>Eukaryota</taxon>
        <taxon>Viridiplantae</taxon>
        <taxon>Streptophyta</taxon>
        <taxon>Embryophyta</taxon>
        <taxon>Tracheophyta</taxon>
        <taxon>Spermatophyta</taxon>
        <taxon>Magnoliopsida</taxon>
        <taxon>Liliopsida</taxon>
        <taxon>Poales</taxon>
        <taxon>Poaceae</taxon>
        <taxon>PACMAD clade</taxon>
        <taxon>Arundinoideae</taxon>
        <taxon>Arundineae</taxon>
        <taxon>Arundo</taxon>
    </lineage>
</organism>
<protein>
    <submittedName>
        <fullName evidence="2">Uncharacterized protein</fullName>
    </submittedName>
</protein>
<name>A0A0A9D1L9_ARUDO</name>
<dbReference type="EMBL" id="GBRH01215396">
    <property type="protein sequence ID" value="JAD82499.1"/>
    <property type="molecule type" value="Transcribed_RNA"/>
</dbReference>
<feature type="compositionally biased region" description="Polar residues" evidence="1">
    <location>
        <begin position="95"/>
        <end position="104"/>
    </location>
</feature>
<proteinExistence type="predicted"/>
<accession>A0A0A9D1L9</accession>
<dbReference type="AlphaFoldDB" id="A0A0A9D1L9"/>
<evidence type="ECO:0000256" key="1">
    <source>
        <dbReference type="SAM" id="MobiDB-lite"/>
    </source>
</evidence>
<evidence type="ECO:0000313" key="2">
    <source>
        <dbReference type="EMBL" id="JAD82499.1"/>
    </source>
</evidence>
<sequence length="104" mass="11228">MGASEPIPLSSLPWQPTECDQNADLAAGTCRGIQENTRTSAFCAESLTGATNWIGNGAEGTIRTRFFSGGNHSNNLASRSKKNKKEKRKENSARTPPSCNCRLQ</sequence>
<reference evidence="2" key="2">
    <citation type="journal article" date="2015" name="Data Brief">
        <title>Shoot transcriptome of the giant reed, Arundo donax.</title>
        <authorList>
            <person name="Barrero R.A."/>
            <person name="Guerrero F.D."/>
            <person name="Moolhuijzen P."/>
            <person name="Goolsby J.A."/>
            <person name="Tidwell J."/>
            <person name="Bellgard S.E."/>
            <person name="Bellgard M.I."/>
        </authorList>
    </citation>
    <scope>NUCLEOTIDE SEQUENCE</scope>
    <source>
        <tissue evidence="2">Shoot tissue taken approximately 20 cm above the soil surface</tissue>
    </source>
</reference>
<feature type="region of interest" description="Disordered" evidence="1">
    <location>
        <begin position="65"/>
        <end position="104"/>
    </location>
</feature>
<reference evidence="2" key="1">
    <citation type="submission" date="2014-09" db="EMBL/GenBank/DDBJ databases">
        <authorList>
            <person name="Magalhaes I.L.F."/>
            <person name="Oliveira U."/>
            <person name="Santos F.R."/>
            <person name="Vidigal T.H.D.A."/>
            <person name="Brescovit A.D."/>
            <person name="Santos A.J."/>
        </authorList>
    </citation>
    <scope>NUCLEOTIDE SEQUENCE</scope>
    <source>
        <tissue evidence="2">Shoot tissue taken approximately 20 cm above the soil surface</tissue>
    </source>
</reference>